<sequence>MTWAPVLMVPSRDWASQPPGPPKAFQTIFSRTFRRAAPQKQLLAELYQELWDKPKAGSAYEAAAQWCKDDNASALDNKLNLKAGDLAALDNGYLGAFRQAVTNNLMQSSIND</sequence>
<dbReference type="Pfam" id="PF14938">
    <property type="entry name" value="SNAP"/>
    <property type="match status" value="1"/>
</dbReference>
<dbReference type="InterPro" id="IPR011990">
    <property type="entry name" value="TPR-like_helical_dom_sf"/>
</dbReference>
<keyword evidence="2" id="KW-1185">Reference proteome</keyword>
<reference evidence="1 2" key="1">
    <citation type="journal article" date="2020" name="Genomics">
        <title>Complete, high-quality genomes from long-read metagenomic sequencing of two wolf lichen thalli reveals enigmatic genome architecture.</title>
        <authorList>
            <person name="McKenzie S.K."/>
            <person name="Walston R.F."/>
            <person name="Allen J.L."/>
        </authorList>
    </citation>
    <scope>NUCLEOTIDE SEQUENCE [LARGE SCALE GENOMIC DNA]</scope>
    <source>
        <strain evidence="1">WasteWater1</strain>
    </source>
</reference>
<dbReference type="Gene3D" id="1.25.40.10">
    <property type="entry name" value="Tetratricopeptide repeat domain"/>
    <property type="match status" value="1"/>
</dbReference>
<dbReference type="Proteomes" id="UP000593566">
    <property type="component" value="Unassembled WGS sequence"/>
</dbReference>
<proteinExistence type="predicted"/>
<accession>A0A8H6CNW5</accession>
<evidence type="ECO:0000313" key="2">
    <source>
        <dbReference type="Proteomes" id="UP000593566"/>
    </source>
</evidence>
<dbReference type="EMBL" id="JACCJB010000005">
    <property type="protein sequence ID" value="KAF6226840.1"/>
    <property type="molecule type" value="Genomic_DNA"/>
</dbReference>
<name>A0A8H6CNW5_9LECA</name>
<dbReference type="SUPFAM" id="SSF48452">
    <property type="entry name" value="TPR-like"/>
    <property type="match status" value="1"/>
</dbReference>
<gene>
    <name evidence="1" type="ORF">HO133_008281</name>
</gene>
<dbReference type="GeneID" id="59336678"/>
<dbReference type="AlphaFoldDB" id="A0A8H6CNW5"/>
<protein>
    <submittedName>
        <fullName evidence="1">Uncharacterized protein</fullName>
    </submittedName>
</protein>
<dbReference type="RefSeq" id="XP_037155149.1">
    <property type="nucleotide sequence ID" value="XM_037299148.1"/>
</dbReference>
<comment type="caution">
    <text evidence="1">The sequence shown here is derived from an EMBL/GenBank/DDBJ whole genome shotgun (WGS) entry which is preliminary data.</text>
</comment>
<evidence type="ECO:0000313" key="1">
    <source>
        <dbReference type="EMBL" id="KAF6226840.1"/>
    </source>
</evidence>
<organism evidence="1 2">
    <name type="scientific">Letharia lupina</name>
    <dbReference type="NCBI Taxonomy" id="560253"/>
    <lineage>
        <taxon>Eukaryota</taxon>
        <taxon>Fungi</taxon>
        <taxon>Dikarya</taxon>
        <taxon>Ascomycota</taxon>
        <taxon>Pezizomycotina</taxon>
        <taxon>Lecanoromycetes</taxon>
        <taxon>OSLEUM clade</taxon>
        <taxon>Lecanoromycetidae</taxon>
        <taxon>Lecanorales</taxon>
        <taxon>Lecanorineae</taxon>
        <taxon>Parmeliaceae</taxon>
        <taxon>Letharia</taxon>
    </lineage>
</organism>